<evidence type="ECO:0000313" key="4">
    <source>
        <dbReference type="Proteomes" id="UP000326837"/>
    </source>
</evidence>
<accession>A0A5K7XFK8</accession>
<evidence type="ECO:0000256" key="2">
    <source>
        <dbReference type="SAM" id="SignalP"/>
    </source>
</evidence>
<dbReference type="Proteomes" id="UP000326837">
    <property type="component" value="Chromosome"/>
</dbReference>
<feature type="region of interest" description="Disordered" evidence="1">
    <location>
        <begin position="95"/>
        <end position="139"/>
    </location>
</feature>
<dbReference type="EMBL" id="AP021861">
    <property type="protein sequence ID" value="BBO34827.1"/>
    <property type="molecule type" value="Genomic_DNA"/>
</dbReference>
<evidence type="ECO:0000313" key="3">
    <source>
        <dbReference type="EMBL" id="BBO34827.1"/>
    </source>
</evidence>
<sequence length="139" mass="15387">MRTFALMFCAIVLSAIGAKSASAIAPFQVEFYKLYVNDHPDKEFSAYVKKEAKCNVCHQGKKPGPHRNAYGKQLAELLDAKTDKKDKEKIQAALAKVAEMPSDPEDDKSPTFGELIAKSKLPGGDLEKSKEEPKDEEKK</sequence>
<evidence type="ECO:0000256" key="1">
    <source>
        <dbReference type="SAM" id="MobiDB-lite"/>
    </source>
</evidence>
<dbReference type="RefSeq" id="WP_152100326.1">
    <property type="nucleotide sequence ID" value="NZ_AP021861.1"/>
</dbReference>
<feature type="signal peptide" evidence="2">
    <location>
        <begin position="1"/>
        <end position="25"/>
    </location>
</feature>
<keyword evidence="4" id="KW-1185">Reference proteome</keyword>
<proteinExistence type="predicted"/>
<evidence type="ECO:0008006" key="5">
    <source>
        <dbReference type="Google" id="ProtNLM"/>
    </source>
</evidence>
<organism evidence="3 4">
    <name type="scientific">Lacipirellula parvula</name>
    <dbReference type="NCBI Taxonomy" id="2650471"/>
    <lineage>
        <taxon>Bacteria</taxon>
        <taxon>Pseudomonadati</taxon>
        <taxon>Planctomycetota</taxon>
        <taxon>Planctomycetia</taxon>
        <taxon>Pirellulales</taxon>
        <taxon>Lacipirellulaceae</taxon>
        <taxon>Lacipirellula</taxon>
    </lineage>
</organism>
<gene>
    <name evidence="3" type="ORF">PLANPX_4439</name>
</gene>
<dbReference type="AlphaFoldDB" id="A0A5K7XFK8"/>
<keyword evidence="2" id="KW-0732">Signal</keyword>
<dbReference type="KEGG" id="lpav:PLANPX_4439"/>
<name>A0A5K7XFK8_9BACT</name>
<reference evidence="4" key="1">
    <citation type="submission" date="2019-10" db="EMBL/GenBank/DDBJ databases">
        <title>Lacipirellula parvula gen. nov., sp. nov., representing a lineage of planctomycetes widespread in freshwater anoxic habitats, and description of the family Lacipirellulaceae.</title>
        <authorList>
            <person name="Dedysh S.N."/>
            <person name="Kulichevskaya I.S."/>
            <person name="Beletsky A.V."/>
            <person name="Rakitin A.L."/>
            <person name="Mardanov A.V."/>
            <person name="Ivanova A.A."/>
            <person name="Saltykova V.X."/>
            <person name="Rijpstra W.I.C."/>
            <person name="Sinninghe Damste J.S."/>
            <person name="Ravin N.V."/>
        </authorList>
    </citation>
    <scope>NUCLEOTIDE SEQUENCE [LARGE SCALE GENOMIC DNA]</scope>
    <source>
        <strain evidence="4">PX69</strain>
    </source>
</reference>
<feature type="chain" id="PRO_5024947726" description="Cytochrome c domain-containing protein" evidence="2">
    <location>
        <begin position="26"/>
        <end position="139"/>
    </location>
</feature>
<feature type="compositionally biased region" description="Basic and acidic residues" evidence="1">
    <location>
        <begin position="125"/>
        <end position="139"/>
    </location>
</feature>
<protein>
    <recommendedName>
        <fullName evidence="5">Cytochrome c domain-containing protein</fullName>
    </recommendedName>
</protein>